<accession>A0A8C4WXL2</accession>
<keyword evidence="1" id="KW-0479">Metal-binding</keyword>
<reference evidence="3" key="2">
    <citation type="submission" date="2025-09" db="UniProtKB">
        <authorList>
            <consortium name="Ensembl"/>
        </authorList>
    </citation>
    <scope>IDENTIFICATION</scope>
</reference>
<dbReference type="InterPro" id="IPR001878">
    <property type="entry name" value="Znf_CCHC"/>
</dbReference>
<reference evidence="3" key="1">
    <citation type="submission" date="2025-08" db="UniProtKB">
        <authorList>
            <consortium name="Ensembl"/>
        </authorList>
    </citation>
    <scope>IDENTIFICATION</scope>
</reference>
<dbReference type="InterPro" id="IPR036875">
    <property type="entry name" value="Znf_CCHC_sf"/>
</dbReference>
<dbReference type="Pfam" id="PF00098">
    <property type="entry name" value="zf-CCHC"/>
    <property type="match status" value="1"/>
</dbReference>
<dbReference type="Ensembl" id="ENSEBUT00000018318.1">
    <property type="protein sequence ID" value="ENSEBUP00000017742.1"/>
    <property type="gene ID" value="ENSEBUG00000011091.1"/>
</dbReference>
<dbReference type="AlphaFoldDB" id="A0A8C4WXL2"/>
<dbReference type="Proteomes" id="UP000694388">
    <property type="component" value="Unplaced"/>
</dbReference>
<organism evidence="3 4">
    <name type="scientific">Eptatretus burgeri</name>
    <name type="common">Inshore hagfish</name>
    <dbReference type="NCBI Taxonomy" id="7764"/>
    <lineage>
        <taxon>Eukaryota</taxon>
        <taxon>Metazoa</taxon>
        <taxon>Chordata</taxon>
        <taxon>Craniata</taxon>
        <taxon>Vertebrata</taxon>
        <taxon>Cyclostomata</taxon>
        <taxon>Myxini</taxon>
        <taxon>Myxiniformes</taxon>
        <taxon>Myxinidae</taxon>
        <taxon>Eptatretinae</taxon>
        <taxon>Eptatretus</taxon>
    </lineage>
</organism>
<keyword evidence="4" id="KW-1185">Reference proteome</keyword>
<dbReference type="SMART" id="SM00343">
    <property type="entry name" value="ZnF_C2HC"/>
    <property type="match status" value="1"/>
</dbReference>
<sequence length="196" mass="21722">MYPPFITNDKLMCILSRYGTVVSKISIPLRARDERIKHVMSFRRQVYMVLPDRGDDTSLNISFQVTLNKYEYQMYATSASLTCFNCGVFGHVKRFCPKVSCVKCGEAGHNDTDLTPNTQTLPVVSSHKKTQGFTPFPNPKEVNISALGDIEIPADNPNGLAVAACSVEMEEDPVAVTKKQRASDISIMVGQHKSTD</sequence>
<feature type="domain" description="CCHC-type" evidence="2">
    <location>
        <begin position="83"/>
        <end position="98"/>
    </location>
</feature>
<keyword evidence="1" id="KW-0862">Zinc</keyword>
<dbReference type="GO" id="GO:0008270">
    <property type="term" value="F:zinc ion binding"/>
    <property type="evidence" value="ECO:0007669"/>
    <property type="project" value="UniProtKB-KW"/>
</dbReference>
<evidence type="ECO:0000256" key="1">
    <source>
        <dbReference type="PROSITE-ProRule" id="PRU00047"/>
    </source>
</evidence>
<dbReference type="Gene3D" id="4.10.60.10">
    <property type="entry name" value="Zinc finger, CCHC-type"/>
    <property type="match status" value="1"/>
</dbReference>
<name>A0A8C4WXL2_EPTBU</name>
<dbReference type="SUPFAM" id="SSF57756">
    <property type="entry name" value="Retrovirus zinc finger-like domains"/>
    <property type="match status" value="1"/>
</dbReference>
<dbReference type="PROSITE" id="PS50158">
    <property type="entry name" value="ZF_CCHC"/>
    <property type="match status" value="1"/>
</dbReference>
<proteinExistence type="predicted"/>
<protein>
    <recommendedName>
        <fullName evidence="2">CCHC-type domain-containing protein</fullName>
    </recommendedName>
</protein>
<dbReference type="GeneTree" id="ENSGT00940000169175"/>
<keyword evidence="1" id="KW-0863">Zinc-finger</keyword>
<evidence type="ECO:0000259" key="2">
    <source>
        <dbReference type="PROSITE" id="PS50158"/>
    </source>
</evidence>
<dbReference type="GO" id="GO:0003676">
    <property type="term" value="F:nucleic acid binding"/>
    <property type="evidence" value="ECO:0007669"/>
    <property type="project" value="InterPro"/>
</dbReference>
<evidence type="ECO:0000313" key="3">
    <source>
        <dbReference type="Ensembl" id="ENSEBUP00000017742.1"/>
    </source>
</evidence>
<evidence type="ECO:0000313" key="4">
    <source>
        <dbReference type="Proteomes" id="UP000694388"/>
    </source>
</evidence>